<dbReference type="GO" id="GO:0004386">
    <property type="term" value="F:helicase activity"/>
    <property type="evidence" value="ECO:0007669"/>
    <property type="project" value="UniProtKB-KW"/>
</dbReference>
<gene>
    <name evidence="11" type="ORF">PMV_361</name>
</gene>
<dbReference type="SUPFAM" id="SSF52540">
    <property type="entry name" value="P-loop containing nucleoside triphosphate hydrolases"/>
    <property type="match status" value="2"/>
</dbReference>
<protein>
    <submittedName>
        <fullName evidence="11">Putative helicase</fullName>
    </submittedName>
</protein>
<keyword evidence="7" id="KW-0067">ATP-binding</keyword>
<name>A0A0N9PZB9_9VIRU</name>
<evidence type="ECO:0000256" key="1">
    <source>
        <dbReference type="ARBA" id="ARBA00022723"/>
    </source>
</evidence>
<dbReference type="PROSITE" id="PS50089">
    <property type="entry name" value="ZF_RING_2"/>
    <property type="match status" value="1"/>
</dbReference>
<dbReference type="EMBL" id="KT428292">
    <property type="protein sequence ID" value="ALH07059.1"/>
    <property type="molecule type" value="Genomic_DNA"/>
</dbReference>
<feature type="domain" description="RING-type" evidence="9">
    <location>
        <begin position="388"/>
        <end position="431"/>
    </location>
</feature>
<reference evidence="11" key="1">
    <citation type="journal article" date="2015" name="Genome Announc.">
        <title>Complete Genome Sequence of a New Member of the Marseilleviridae Recovered from the Brackish Submarine Spring in the Cassis Port-Miou Calanque, France.</title>
        <authorList>
            <person name="Doutre G."/>
            <person name="Arfib B."/>
            <person name="Rochette P."/>
            <person name="Claverie J.M."/>
            <person name="Bonin P."/>
            <person name="Abergel C."/>
        </authorList>
    </citation>
    <scope>NUCLEOTIDE SEQUENCE [LARGE SCALE GENOMIC DNA]</scope>
    <source>
        <strain evidence="11">1</strain>
    </source>
</reference>
<dbReference type="PANTHER" id="PTHR45626">
    <property type="entry name" value="TRANSCRIPTION TERMINATION FACTOR 2-RELATED"/>
    <property type="match status" value="1"/>
</dbReference>
<dbReference type="GO" id="GO:0016787">
    <property type="term" value="F:hydrolase activity"/>
    <property type="evidence" value="ECO:0007669"/>
    <property type="project" value="UniProtKB-KW"/>
</dbReference>
<dbReference type="InterPro" id="IPR017907">
    <property type="entry name" value="Znf_RING_CS"/>
</dbReference>
<dbReference type="Gene3D" id="3.40.50.10810">
    <property type="entry name" value="Tandem AAA-ATPase domain"/>
    <property type="match status" value="1"/>
</dbReference>
<evidence type="ECO:0000256" key="6">
    <source>
        <dbReference type="ARBA" id="ARBA00022833"/>
    </source>
</evidence>
<dbReference type="GO" id="GO:0006281">
    <property type="term" value="P:DNA repair"/>
    <property type="evidence" value="ECO:0007669"/>
    <property type="project" value="TreeGrafter"/>
</dbReference>
<dbReference type="PROSITE" id="PS00518">
    <property type="entry name" value="ZF_RING_1"/>
    <property type="match status" value="1"/>
</dbReference>
<keyword evidence="3 8" id="KW-0863">Zinc-finger</keyword>
<evidence type="ECO:0000313" key="12">
    <source>
        <dbReference type="Proteomes" id="UP000319438"/>
    </source>
</evidence>
<evidence type="ECO:0000256" key="4">
    <source>
        <dbReference type="ARBA" id="ARBA00022801"/>
    </source>
</evidence>
<keyword evidence="1" id="KW-0479">Metal-binding</keyword>
<evidence type="ECO:0000256" key="8">
    <source>
        <dbReference type="PROSITE-ProRule" id="PRU00175"/>
    </source>
</evidence>
<dbReference type="Gene3D" id="3.30.40.10">
    <property type="entry name" value="Zinc/RING finger domain, C3HC4 (zinc finger)"/>
    <property type="match status" value="1"/>
</dbReference>
<dbReference type="SMART" id="SM00184">
    <property type="entry name" value="RING"/>
    <property type="match status" value="1"/>
</dbReference>
<dbReference type="InterPro" id="IPR001650">
    <property type="entry name" value="Helicase_C-like"/>
</dbReference>
<evidence type="ECO:0000259" key="9">
    <source>
        <dbReference type="PROSITE" id="PS50089"/>
    </source>
</evidence>
<evidence type="ECO:0000256" key="5">
    <source>
        <dbReference type="ARBA" id="ARBA00022806"/>
    </source>
</evidence>
<dbReference type="InterPro" id="IPR049730">
    <property type="entry name" value="SNF2/RAD54-like_C"/>
</dbReference>
<dbReference type="InterPro" id="IPR027417">
    <property type="entry name" value="P-loop_NTPase"/>
</dbReference>
<keyword evidence="2" id="KW-0547">Nucleotide-binding</keyword>
<dbReference type="InterPro" id="IPR001841">
    <property type="entry name" value="Znf_RING"/>
</dbReference>
<dbReference type="GO" id="GO:0005524">
    <property type="term" value="F:ATP binding"/>
    <property type="evidence" value="ECO:0007669"/>
    <property type="project" value="UniProtKB-KW"/>
</dbReference>
<dbReference type="InterPro" id="IPR014001">
    <property type="entry name" value="Helicase_ATP-bd"/>
</dbReference>
<dbReference type="SMART" id="SM00490">
    <property type="entry name" value="HELICc"/>
    <property type="match status" value="1"/>
</dbReference>
<dbReference type="CDD" id="cd18793">
    <property type="entry name" value="SF2_C_SNF"/>
    <property type="match status" value="1"/>
</dbReference>
<sequence length="587" mass="67199">MESFIEDEEFPTICQPRFLDIQLYEHQKTTVHRMLEMEEKKRIETEGTRIDTRFAIVGDEPGYGKTLSVCTLIALGKMQPTDEELSSCFRGTTRFQCGPLVSVEYGSFDNGVRELFVDATLVVCSSSILAQWERTLKLTKGRIRIIKILAKKDIKAFNDIAGEFGTRKEVVVLCTDKMYNFLARLMDGLIWKRFVFDEPASVHIPNMQPWKACFSWFITATYHMFFEQYNFIKRTKKSYMKEVLRYLDRNIIESLVIKNPIEYIISSQDLPHPIEVVHRCFENAVGGAVQDFVPYDVQEMITAGNIAGAIVALGGDATEKNVYEAARYKLQKRLTKAKNKVREYAKYATSEDDYEKSLYQKWEDVKTEMKEKICCLEGRMQEALESSCPICCTELNEPVLAPCCQHIFCGGCIFPWLTKDGTTGNTCPTCRADLLAGDLMVLSKEPRKKCDLEEGKGKEKVQQEERVMTKIEHIQEIIKDENAHVLIFSSHESSFEGVERILNEMGIKFGMIKGHKSVRERVIAEFMTGKLRVVLVNAKFNASGIDLQKANHVVLLHAMKDYIRRQAIGRAQRLGRNEPVLVHSFLE</sequence>
<feature type="domain" description="Helicase C-terminal" evidence="10">
    <location>
        <begin position="470"/>
        <end position="587"/>
    </location>
</feature>
<dbReference type="InterPro" id="IPR000330">
    <property type="entry name" value="SNF2_N"/>
</dbReference>
<proteinExistence type="predicted"/>
<evidence type="ECO:0000256" key="3">
    <source>
        <dbReference type="ARBA" id="ARBA00022771"/>
    </source>
</evidence>
<dbReference type="PROSITE" id="PS51194">
    <property type="entry name" value="HELICASE_CTER"/>
    <property type="match status" value="1"/>
</dbReference>
<dbReference type="InterPro" id="IPR013083">
    <property type="entry name" value="Znf_RING/FYVE/PHD"/>
</dbReference>
<keyword evidence="6" id="KW-0862">Zinc</keyword>
<evidence type="ECO:0000256" key="2">
    <source>
        <dbReference type="ARBA" id="ARBA00022741"/>
    </source>
</evidence>
<dbReference type="Pfam" id="PF00271">
    <property type="entry name" value="Helicase_C"/>
    <property type="match status" value="1"/>
</dbReference>
<organism evidence="11 12">
    <name type="scientific">Port-miou virus</name>
    <dbReference type="NCBI Taxonomy" id="1733873"/>
    <lineage>
        <taxon>Viruses</taxon>
        <taxon>Varidnaviria</taxon>
        <taxon>Bamfordvirae</taxon>
        <taxon>Nucleocytoviricota</taxon>
        <taxon>Megaviricetes</taxon>
        <taxon>Pimascovirales</taxon>
        <taxon>Pimascovirales incertae sedis</taxon>
        <taxon>Marseilleviridae</taxon>
        <taxon>Losannavirus</taxon>
        <taxon>Losannavirus lausannense</taxon>
        <taxon>Lausannevirus</taxon>
    </lineage>
</organism>
<dbReference type="SMART" id="SM00487">
    <property type="entry name" value="DEXDc"/>
    <property type="match status" value="1"/>
</dbReference>
<dbReference type="InterPro" id="IPR050628">
    <property type="entry name" value="SNF2_RAD54_helicase_TF"/>
</dbReference>
<keyword evidence="4" id="KW-0378">Hydrolase</keyword>
<dbReference type="Pfam" id="PF13639">
    <property type="entry name" value="zf-RING_2"/>
    <property type="match status" value="1"/>
</dbReference>
<dbReference type="Pfam" id="PF00176">
    <property type="entry name" value="SNF2-rel_dom"/>
    <property type="match status" value="1"/>
</dbReference>
<evidence type="ECO:0000313" key="11">
    <source>
        <dbReference type="EMBL" id="ALH07059.1"/>
    </source>
</evidence>
<dbReference type="Proteomes" id="UP000319438">
    <property type="component" value="Segment"/>
</dbReference>
<dbReference type="GO" id="GO:0008094">
    <property type="term" value="F:ATP-dependent activity, acting on DNA"/>
    <property type="evidence" value="ECO:0007669"/>
    <property type="project" value="TreeGrafter"/>
</dbReference>
<dbReference type="SUPFAM" id="SSF57850">
    <property type="entry name" value="RING/U-box"/>
    <property type="match status" value="1"/>
</dbReference>
<dbReference type="GO" id="GO:0008270">
    <property type="term" value="F:zinc ion binding"/>
    <property type="evidence" value="ECO:0007669"/>
    <property type="project" value="UniProtKB-KW"/>
</dbReference>
<dbReference type="Gene3D" id="3.40.50.300">
    <property type="entry name" value="P-loop containing nucleotide triphosphate hydrolases"/>
    <property type="match status" value="1"/>
</dbReference>
<keyword evidence="5 11" id="KW-0347">Helicase</keyword>
<dbReference type="InterPro" id="IPR038718">
    <property type="entry name" value="SNF2-like_sf"/>
</dbReference>
<evidence type="ECO:0000256" key="7">
    <source>
        <dbReference type="ARBA" id="ARBA00022840"/>
    </source>
</evidence>
<evidence type="ECO:0000259" key="10">
    <source>
        <dbReference type="PROSITE" id="PS51194"/>
    </source>
</evidence>
<accession>A0A0N9PZB9</accession>